<reference evidence="1" key="1">
    <citation type="submission" date="2021-07" db="EMBL/GenBank/DDBJ databases">
        <authorList>
            <person name="Catto M.A."/>
            <person name="Jacobson A."/>
            <person name="Kennedy G."/>
            <person name="Labadie P."/>
            <person name="Hunt B.G."/>
            <person name="Srinivasan R."/>
        </authorList>
    </citation>
    <scope>NUCLEOTIDE SEQUENCE</scope>
    <source>
        <strain evidence="1">PL_HMW_Pooled</strain>
        <tissue evidence="1">Head</tissue>
    </source>
</reference>
<evidence type="ECO:0000313" key="1">
    <source>
        <dbReference type="EMBL" id="KAK3928746.1"/>
    </source>
</evidence>
<proteinExistence type="predicted"/>
<sequence>MRLCELFQLNVPVNIGPISFKVALHSAFSSCPPMSVPKVVLKCTTAHDFYTI</sequence>
<keyword evidence="2" id="KW-1185">Reference proteome</keyword>
<comment type="caution">
    <text evidence="1">The sequence shown here is derived from an EMBL/GenBank/DDBJ whole genome shotgun (WGS) entry which is preliminary data.</text>
</comment>
<dbReference type="Proteomes" id="UP001219518">
    <property type="component" value="Unassembled WGS sequence"/>
</dbReference>
<dbReference type="AlphaFoldDB" id="A0AAE1LQD5"/>
<gene>
    <name evidence="1" type="ORF">KUF71_016969</name>
</gene>
<dbReference type="EMBL" id="JAHWGI010001354">
    <property type="protein sequence ID" value="KAK3928746.1"/>
    <property type="molecule type" value="Genomic_DNA"/>
</dbReference>
<organism evidence="1 2">
    <name type="scientific">Frankliniella fusca</name>
    <dbReference type="NCBI Taxonomy" id="407009"/>
    <lineage>
        <taxon>Eukaryota</taxon>
        <taxon>Metazoa</taxon>
        <taxon>Ecdysozoa</taxon>
        <taxon>Arthropoda</taxon>
        <taxon>Hexapoda</taxon>
        <taxon>Insecta</taxon>
        <taxon>Pterygota</taxon>
        <taxon>Neoptera</taxon>
        <taxon>Paraneoptera</taxon>
        <taxon>Thysanoptera</taxon>
        <taxon>Terebrantia</taxon>
        <taxon>Thripoidea</taxon>
        <taxon>Thripidae</taxon>
        <taxon>Frankliniella</taxon>
    </lineage>
</organism>
<reference evidence="1" key="2">
    <citation type="journal article" date="2023" name="BMC Genomics">
        <title>Pest status, molecular evolution, and epigenetic factors derived from the genome assembly of Frankliniella fusca, a thysanopteran phytovirus vector.</title>
        <authorList>
            <person name="Catto M.A."/>
            <person name="Labadie P.E."/>
            <person name="Jacobson A.L."/>
            <person name="Kennedy G.G."/>
            <person name="Srinivasan R."/>
            <person name="Hunt B.G."/>
        </authorList>
    </citation>
    <scope>NUCLEOTIDE SEQUENCE</scope>
    <source>
        <strain evidence="1">PL_HMW_Pooled</strain>
    </source>
</reference>
<protein>
    <submittedName>
        <fullName evidence="1">Uncharacterized protein</fullName>
    </submittedName>
</protein>
<evidence type="ECO:0000313" key="2">
    <source>
        <dbReference type="Proteomes" id="UP001219518"/>
    </source>
</evidence>
<accession>A0AAE1LQD5</accession>
<name>A0AAE1LQD5_9NEOP</name>